<keyword evidence="1" id="KW-0812">Transmembrane</keyword>
<proteinExistence type="predicted"/>
<dbReference type="Proteomes" id="UP000736335">
    <property type="component" value="Unassembled WGS sequence"/>
</dbReference>
<keyword evidence="1" id="KW-0472">Membrane</keyword>
<dbReference type="Pfam" id="PF20153">
    <property type="entry name" value="DUF6535"/>
    <property type="match status" value="1"/>
</dbReference>
<evidence type="ECO:0000313" key="4">
    <source>
        <dbReference type="Proteomes" id="UP000736335"/>
    </source>
</evidence>
<feature type="domain" description="DUF6535" evidence="2">
    <location>
        <begin position="25"/>
        <end position="195"/>
    </location>
</feature>
<evidence type="ECO:0000256" key="1">
    <source>
        <dbReference type="SAM" id="Phobius"/>
    </source>
</evidence>
<dbReference type="EMBL" id="WIUZ02000009">
    <property type="protein sequence ID" value="KAF9783778.1"/>
    <property type="molecule type" value="Genomic_DNA"/>
</dbReference>
<comment type="caution">
    <text evidence="3">The sequence shown here is derived from an EMBL/GenBank/DDBJ whole genome shotgun (WGS) entry which is preliminary data.</text>
</comment>
<dbReference type="AlphaFoldDB" id="A0A9P6L555"/>
<dbReference type="OrthoDB" id="3219854at2759"/>
<reference evidence="3" key="1">
    <citation type="journal article" date="2020" name="Nat. Commun.">
        <title>Large-scale genome sequencing of mycorrhizal fungi provides insights into the early evolution of symbiotic traits.</title>
        <authorList>
            <person name="Miyauchi S."/>
            <person name="Kiss E."/>
            <person name="Kuo A."/>
            <person name="Drula E."/>
            <person name="Kohler A."/>
            <person name="Sanchez-Garcia M."/>
            <person name="Morin E."/>
            <person name="Andreopoulos B."/>
            <person name="Barry K.W."/>
            <person name="Bonito G."/>
            <person name="Buee M."/>
            <person name="Carver A."/>
            <person name="Chen C."/>
            <person name="Cichocki N."/>
            <person name="Clum A."/>
            <person name="Culley D."/>
            <person name="Crous P.W."/>
            <person name="Fauchery L."/>
            <person name="Girlanda M."/>
            <person name="Hayes R.D."/>
            <person name="Keri Z."/>
            <person name="LaButti K."/>
            <person name="Lipzen A."/>
            <person name="Lombard V."/>
            <person name="Magnuson J."/>
            <person name="Maillard F."/>
            <person name="Murat C."/>
            <person name="Nolan M."/>
            <person name="Ohm R.A."/>
            <person name="Pangilinan J."/>
            <person name="Pereira M.F."/>
            <person name="Perotto S."/>
            <person name="Peter M."/>
            <person name="Pfister S."/>
            <person name="Riley R."/>
            <person name="Sitrit Y."/>
            <person name="Stielow J.B."/>
            <person name="Szollosi G."/>
            <person name="Zifcakova L."/>
            <person name="Stursova M."/>
            <person name="Spatafora J.W."/>
            <person name="Tedersoo L."/>
            <person name="Vaario L.M."/>
            <person name="Yamada A."/>
            <person name="Yan M."/>
            <person name="Wang P."/>
            <person name="Xu J."/>
            <person name="Bruns T."/>
            <person name="Baldrian P."/>
            <person name="Vilgalys R."/>
            <person name="Dunand C."/>
            <person name="Henrissat B."/>
            <person name="Grigoriev I.V."/>
            <person name="Hibbett D."/>
            <person name="Nagy L.G."/>
            <person name="Martin F.M."/>
        </authorList>
    </citation>
    <scope>NUCLEOTIDE SEQUENCE</scope>
    <source>
        <strain evidence="3">UH-Tt-Lm1</strain>
    </source>
</reference>
<organism evidence="3 4">
    <name type="scientific">Thelephora terrestris</name>
    <dbReference type="NCBI Taxonomy" id="56493"/>
    <lineage>
        <taxon>Eukaryota</taxon>
        <taxon>Fungi</taxon>
        <taxon>Dikarya</taxon>
        <taxon>Basidiomycota</taxon>
        <taxon>Agaricomycotina</taxon>
        <taxon>Agaricomycetes</taxon>
        <taxon>Thelephorales</taxon>
        <taxon>Thelephoraceae</taxon>
        <taxon>Thelephora</taxon>
    </lineage>
</organism>
<sequence length="909" mass="103194">MKGTTDKSLPPFPNPAAHLEFYKLFKRESDEFDNDFIKKYDDEANTTLIFAGLFSAVTSAFIIDVQSQLQPDYTQMSFALLTIIANASLGKIPTGTDVAFPQWNGPDPAIVHVLTILYSSLAASLLAALVAMLGKQWLTRFAQLEIHGSIADRSRHRARKFHGMVTWHFDFVMESLPLMLQAALFLLGYALSNYLFFINKAVSGVIIGFTTFGLLFYLLIVSAATLSYTCPFQTPPSLIIRYMVRFDDENWKYLQRLRRWFETTLSPKRKLRRLRLGALPQLGYPGTLDGNETDDPIVFAMAGSSDQQPPLFVKQAEGDSYAFDSNCIMQVFKISTDADVIQANMKLILEITWHAGIRVTPLERVHDAMLECFDRSAGCLAVIPKLRNQAYLSARALLHLTIQRQCIGHKSDEAVFESISSQHPIIGSTRYEEDSDLESTLGIIDRLFGGYGEIHWKTFSFSVPHQAWMGHILLYRAWDVLGKDEPLPDDVKEFVLYSLRLEPPPPAPIVTDCLFIIGLALGIRPHIDDLLVIDKSDKQDQQLDRIYKKLVETFENPTATTEEIDRALGTLELTAPLSENDIATRSYHIFHVVMQAPLSENYTQEKKWEASRLAMRGAYKWDKFLPWVEDPEDILTFLDYHFDLATRSGEDHDEPIQNALRALAYASSPDTIEALEHFDPTTPSFVRGICYVYRDNKPFQLRKAALFFLPLIGHRWFNNANQIMEPDQMRRLCVNWASAVDGIEHTDPVQKAVLAVLFDMMNSPHWRPHIVTEKWKLLEYHMAVPDDSQPLKRCLNNPELSEAISQGGNPTATVLWLAILWLRYAELIPEVRRQLVEITRYVAGGARRADLDMYLSVLNVELEKAENALDLHNTWPVDPLYVVLGAKIDNLKQAKAALLPLREVDVVSV</sequence>
<evidence type="ECO:0000313" key="3">
    <source>
        <dbReference type="EMBL" id="KAF9783778.1"/>
    </source>
</evidence>
<feature type="transmembrane region" description="Helical" evidence="1">
    <location>
        <begin position="73"/>
        <end position="89"/>
    </location>
</feature>
<feature type="transmembrane region" description="Helical" evidence="1">
    <location>
        <begin position="110"/>
        <end position="134"/>
    </location>
</feature>
<keyword evidence="1" id="KW-1133">Transmembrane helix</keyword>
<dbReference type="InterPro" id="IPR045338">
    <property type="entry name" value="DUF6535"/>
</dbReference>
<feature type="transmembrane region" description="Helical" evidence="1">
    <location>
        <begin position="205"/>
        <end position="228"/>
    </location>
</feature>
<name>A0A9P6L555_9AGAM</name>
<keyword evidence="4" id="KW-1185">Reference proteome</keyword>
<evidence type="ECO:0000259" key="2">
    <source>
        <dbReference type="Pfam" id="PF20153"/>
    </source>
</evidence>
<accession>A0A9P6L555</accession>
<gene>
    <name evidence="3" type="ORF">BJ322DRAFT_879981</name>
</gene>
<protein>
    <recommendedName>
        <fullName evidence="2">DUF6535 domain-containing protein</fullName>
    </recommendedName>
</protein>
<reference evidence="3" key="2">
    <citation type="submission" date="2020-11" db="EMBL/GenBank/DDBJ databases">
        <authorList>
            <consortium name="DOE Joint Genome Institute"/>
            <person name="Kuo A."/>
            <person name="Miyauchi S."/>
            <person name="Kiss E."/>
            <person name="Drula E."/>
            <person name="Kohler A."/>
            <person name="Sanchez-Garcia M."/>
            <person name="Andreopoulos B."/>
            <person name="Barry K.W."/>
            <person name="Bonito G."/>
            <person name="Buee M."/>
            <person name="Carver A."/>
            <person name="Chen C."/>
            <person name="Cichocki N."/>
            <person name="Clum A."/>
            <person name="Culley D."/>
            <person name="Crous P.W."/>
            <person name="Fauchery L."/>
            <person name="Girlanda M."/>
            <person name="Hayes R."/>
            <person name="Keri Z."/>
            <person name="Labutti K."/>
            <person name="Lipzen A."/>
            <person name="Lombard V."/>
            <person name="Magnuson J."/>
            <person name="Maillard F."/>
            <person name="Morin E."/>
            <person name="Murat C."/>
            <person name="Nolan M."/>
            <person name="Ohm R."/>
            <person name="Pangilinan J."/>
            <person name="Pereira M."/>
            <person name="Perotto S."/>
            <person name="Peter M."/>
            <person name="Riley R."/>
            <person name="Sitrit Y."/>
            <person name="Stielow B."/>
            <person name="Szollosi G."/>
            <person name="Zifcakova L."/>
            <person name="Stursova M."/>
            <person name="Spatafora J.W."/>
            <person name="Tedersoo L."/>
            <person name="Vaario L.-M."/>
            <person name="Yamada A."/>
            <person name="Yan M."/>
            <person name="Wang P."/>
            <person name="Xu J."/>
            <person name="Bruns T."/>
            <person name="Baldrian P."/>
            <person name="Vilgalys R."/>
            <person name="Henrissat B."/>
            <person name="Grigoriev I.V."/>
            <person name="Hibbett D."/>
            <person name="Nagy L.G."/>
            <person name="Martin F.M."/>
        </authorList>
    </citation>
    <scope>NUCLEOTIDE SEQUENCE</scope>
    <source>
        <strain evidence="3">UH-Tt-Lm1</strain>
    </source>
</reference>
<feature type="transmembrane region" description="Helical" evidence="1">
    <location>
        <begin position="178"/>
        <end position="198"/>
    </location>
</feature>
<feature type="transmembrane region" description="Helical" evidence="1">
    <location>
        <begin position="48"/>
        <end position="67"/>
    </location>
</feature>